<sequence>MSQNTETKSTVAEIRERFDNDVARFSNLETGQQSTVDAPISLELITDAVKSITPNASRLLDIGCGAGNYTLKMLSKIPDMACTLVDLSKPMLLKARERVAAATSNSVEIKQADIRELDLPENHYCTILAGAVLHHLRTDEEWEAVFTKLYKTLKPGGSFWISDLIIHDMTSINNLIWKKYGEYLEQLGGTAYREKVLAYIQKEDTPRSLNYQLDLMKKVGFKQVEVLHKNLCFAAFGGIK</sequence>
<dbReference type="InterPro" id="IPR029063">
    <property type="entry name" value="SAM-dependent_MTases_sf"/>
</dbReference>
<dbReference type="AlphaFoldDB" id="A0A7L7LEQ2"/>
<dbReference type="CDD" id="cd02440">
    <property type="entry name" value="AdoMet_MTases"/>
    <property type="match status" value="1"/>
</dbReference>
<organism evidence="4 5">
    <name type="scientific">Adhaeribacter radiodurans</name>
    <dbReference type="NCBI Taxonomy" id="2745197"/>
    <lineage>
        <taxon>Bacteria</taxon>
        <taxon>Pseudomonadati</taxon>
        <taxon>Bacteroidota</taxon>
        <taxon>Cytophagia</taxon>
        <taxon>Cytophagales</taxon>
        <taxon>Hymenobacteraceae</taxon>
        <taxon>Adhaeribacter</taxon>
    </lineage>
</organism>
<gene>
    <name evidence="4" type="ORF">HUW48_26395</name>
</gene>
<keyword evidence="5" id="KW-1185">Reference proteome</keyword>
<dbReference type="EMBL" id="CP055153">
    <property type="protein sequence ID" value="QMU31342.1"/>
    <property type="molecule type" value="Genomic_DNA"/>
</dbReference>
<accession>A0A7L7LEQ2</accession>
<dbReference type="PANTHER" id="PTHR43861:SF1">
    <property type="entry name" value="TRANS-ACONITATE 2-METHYLTRANSFERASE"/>
    <property type="match status" value="1"/>
</dbReference>
<evidence type="ECO:0000313" key="4">
    <source>
        <dbReference type="EMBL" id="QMU31342.1"/>
    </source>
</evidence>
<evidence type="ECO:0000313" key="5">
    <source>
        <dbReference type="Proteomes" id="UP000514509"/>
    </source>
</evidence>
<keyword evidence="2 4" id="KW-0808">Transferase</keyword>
<reference evidence="4 5" key="1">
    <citation type="submission" date="2020-08" db="EMBL/GenBank/DDBJ databases">
        <title>Adhaeribacter dokdonensis sp. nov., isolated from the rhizosphere of Elymus tsukushiensis, a plant native to the Dokdo Islands, Republic of Korea.</title>
        <authorList>
            <person name="Ghim S.Y."/>
        </authorList>
    </citation>
    <scope>NUCLEOTIDE SEQUENCE [LARGE SCALE GENOMIC DNA]</scope>
    <source>
        <strain evidence="4 5">KUDC8001</strain>
    </source>
</reference>
<evidence type="ECO:0000259" key="3">
    <source>
        <dbReference type="Pfam" id="PF13649"/>
    </source>
</evidence>
<dbReference type="GO" id="GO:0032259">
    <property type="term" value="P:methylation"/>
    <property type="evidence" value="ECO:0007669"/>
    <property type="project" value="UniProtKB-KW"/>
</dbReference>
<protein>
    <submittedName>
        <fullName evidence="4">Class I SAM-dependent methyltransferase</fullName>
    </submittedName>
</protein>
<dbReference type="Pfam" id="PF13649">
    <property type="entry name" value="Methyltransf_25"/>
    <property type="match status" value="1"/>
</dbReference>
<name>A0A7L7LEQ2_9BACT</name>
<keyword evidence="1 4" id="KW-0489">Methyltransferase</keyword>
<evidence type="ECO:0000256" key="2">
    <source>
        <dbReference type="ARBA" id="ARBA00022679"/>
    </source>
</evidence>
<dbReference type="Gene3D" id="3.40.50.150">
    <property type="entry name" value="Vaccinia Virus protein VP39"/>
    <property type="match status" value="1"/>
</dbReference>
<dbReference type="GO" id="GO:0008168">
    <property type="term" value="F:methyltransferase activity"/>
    <property type="evidence" value="ECO:0007669"/>
    <property type="project" value="UniProtKB-KW"/>
</dbReference>
<dbReference type="InterPro" id="IPR041698">
    <property type="entry name" value="Methyltransf_25"/>
</dbReference>
<dbReference type="SUPFAM" id="SSF53335">
    <property type="entry name" value="S-adenosyl-L-methionine-dependent methyltransferases"/>
    <property type="match status" value="1"/>
</dbReference>
<evidence type="ECO:0000256" key="1">
    <source>
        <dbReference type="ARBA" id="ARBA00022603"/>
    </source>
</evidence>
<feature type="domain" description="Methyltransferase" evidence="3">
    <location>
        <begin position="60"/>
        <end position="157"/>
    </location>
</feature>
<dbReference type="RefSeq" id="WP_182413778.1">
    <property type="nucleotide sequence ID" value="NZ_CP055153.1"/>
</dbReference>
<proteinExistence type="predicted"/>
<dbReference type="PANTHER" id="PTHR43861">
    <property type="entry name" value="TRANS-ACONITATE 2-METHYLTRANSFERASE-RELATED"/>
    <property type="match status" value="1"/>
</dbReference>
<dbReference type="KEGG" id="add:HUW48_26395"/>
<dbReference type="Proteomes" id="UP000514509">
    <property type="component" value="Chromosome"/>
</dbReference>